<evidence type="ECO:0000313" key="4">
    <source>
        <dbReference type="Proteomes" id="UP000320717"/>
    </source>
</evidence>
<dbReference type="Gene3D" id="3.40.80.10">
    <property type="entry name" value="Peptidoglycan recognition protein-like"/>
    <property type="match status" value="1"/>
</dbReference>
<dbReference type="InterPro" id="IPR002502">
    <property type="entry name" value="Amidase_domain"/>
</dbReference>
<evidence type="ECO:0000313" key="3">
    <source>
        <dbReference type="EMBL" id="QDY64888.1"/>
    </source>
</evidence>
<dbReference type="EMBL" id="CP042260">
    <property type="protein sequence ID" value="QDY64888.1"/>
    <property type="molecule type" value="Genomic_DNA"/>
</dbReference>
<proteinExistence type="predicted"/>
<organism evidence="3 4">
    <name type="scientific">Glutamicibacter halophytocola</name>
    <dbReference type="NCBI Taxonomy" id="1933880"/>
    <lineage>
        <taxon>Bacteria</taxon>
        <taxon>Bacillati</taxon>
        <taxon>Actinomycetota</taxon>
        <taxon>Actinomycetes</taxon>
        <taxon>Micrococcales</taxon>
        <taxon>Micrococcaceae</taxon>
        <taxon>Glutamicibacter</taxon>
    </lineage>
</organism>
<evidence type="ECO:0000259" key="2">
    <source>
        <dbReference type="SMART" id="SM00644"/>
    </source>
</evidence>
<feature type="region of interest" description="Disordered" evidence="1">
    <location>
        <begin position="175"/>
        <end position="215"/>
    </location>
</feature>
<keyword evidence="4" id="KW-1185">Reference proteome</keyword>
<dbReference type="InterPro" id="IPR036505">
    <property type="entry name" value="Amidase/PGRP_sf"/>
</dbReference>
<dbReference type="Proteomes" id="UP000320717">
    <property type="component" value="Chromosome"/>
</dbReference>
<dbReference type="SUPFAM" id="SSF55846">
    <property type="entry name" value="N-acetylmuramoyl-L-alanine amidase-like"/>
    <property type="match status" value="1"/>
</dbReference>
<dbReference type="SMART" id="SM00644">
    <property type="entry name" value="Ami_2"/>
    <property type="match status" value="1"/>
</dbReference>
<reference evidence="3 4" key="1">
    <citation type="submission" date="2019-07" db="EMBL/GenBank/DDBJ databases">
        <title>Complete Genome Sequence of drought tolerant Plant Growth-Promoting Rhizobacterium Glutamicibacter halophytocola DR408.</title>
        <authorList>
            <person name="Nishu S.D."/>
            <person name="Lee T.K."/>
        </authorList>
    </citation>
    <scope>NUCLEOTIDE SEQUENCE [LARGE SCALE GENOMIC DNA]</scope>
    <source>
        <strain evidence="3 4">DR408</strain>
    </source>
</reference>
<evidence type="ECO:0000256" key="1">
    <source>
        <dbReference type="SAM" id="MobiDB-lite"/>
    </source>
</evidence>
<feature type="domain" description="N-acetylmuramoyl-L-alanine amidase" evidence="2">
    <location>
        <begin position="24"/>
        <end position="158"/>
    </location>
</feature>
<gene>
    <name evidence="3" type="ORF">FQA45_00365</name>
</gene>
<feature type="compositionally biased region" description="Low complexity" evidence="1">
    <location>
        <begin position="180"/>
        <end position="190"/>
    </location>
</feature>
<name>A0ABX5Y450_9MICC</name>
<dbReference type="RefSeq" id="WP_146274833.1">
    <property type="nucleotide sequence ID" value="NZ_CP042260.1"/>
</dbReference>
<accession>A0ABX5Y450</accession>
<dbReference type="Pfam" id="PF01510">
    <property type="entry name" value="Amidase_2"/>
    <property type="match status" value="1"/>
</dbReference>
<sequence>MPRITTLVRHLEARGLKVEYVPGWSTRGSSSFNPKGVMDHWTAGSKGSTTRPSLRVVTNGRPGLPGPLCNVYLDRRGVAVIVAAGRANHAGYGSWKGYTGNTYFFGIEAEAAGPSDWTDEQREAYPKLNAALLDAIKQDDASFVCGHSEYALPRGRKIDINGYSMDNMRAQTQAVLRGQKPSTKPSGSSKPKPESKPKPKPVKKQLNSTPPDGSTVFPTDYEDLILDKDFGKITVGAFQILMEAVKIGVRYNERWDGEWRQRTIKDAMEWLQANGYYKVTQHARAGVPKGTPLKVDGGDGYWFWYELQRFLKARGFYNKTNKGVPLKLDGDPEGWTIHGFQRYINTNNGE</sequence>
<protein>
    <submittedName>
        <fullName evidence="3">N-acetylmuramoyl-L-alanine amidase</fullName>
    </submittedName>
</protein>